<organism evidence="6 7">
    <name type="scientific">Tritrichomonas musculus</name>
    <dbReference type="NCBI Taxonomy" id="1915356"/>
    <lineage>
        <taxon>Eukaryota</taxon>
        <taxon>Metamonada</taxon>
        <taxon>Parabasalia</taxon>
        <taxon>Tritrichomonadida</taxon>
        <taxon>Tritrichomonadidae</taxon>
        <taxon>Tritrichomonas</taxon>
    </lineage>
</organism>
<dbReference type="SMART" id="SM00320">
    <property type="entry name" value="WD40"/>
    <property type="match status" value="6"/>
</dbReference>
<feature type="repeat" description="WD" evidence="5">
    <location>
        <begin position="635"/>
        <end position="667"/>
    </location>
</feature>
<gene>
    <name evidence="6" type="ORF">M9Y10_044442</name>
</gene>
<keyword evidence="2 5" id="KW-0853">WD repeat</keyword>
<keyword evidence="3" id="KW-0677">Repeat</keyword>
<proteinExistence type="predicted"/>
<accession>A0ABR2JSR0</accession>
<feature type="repeat" description="WD" evidence="5">
    <location>
        <begin position="484"/>
        <end position="525"/>
    </location>
</feature>
<dbReference type="PANTHER" id="PTHR19848:SF0">
    <property type="entry name" value="NOTCHLESS PROTEIN HOMOLOG 1"/>
    <property type="match status" value="1"/>
</dbReference>
<dbReference type="InterPro" id="IPR011047">
    <property type="entry name" value="Quinoprotein_ADH-like_sf"/>
</dbReference>
<feature type="repeat" description="WD" evidence="5">
    <location>
        <begin position="47"/>
        <end position="78"/>
    </location>
</feature>
<evidence type="ECO:0000256" key="4">
    <source>
        <dbReference type="ARBA" id="ARBA00023242"/>
    </source>
</evidence>
<dbReference type="PANTHER" id="PTHR19848">
    <property type="entry name" value="WD40 REPEAT PROTEIN"/>
    <property type="match status" value="1"/>
</dbReference>
<dbReference type="Pfam" id="PF00400">
    <property type="entry name" value="WD40"/>
    <property type="match status" value="3"/>
</dbReference>
<protein>
    <submittedName>
        <fullName evidence="6">U3 snoRNP protein</fullName>
    </submittedName>
</protein>
<dbReference type="InterPro" id="IPR015943">
    <property type="entry name" value="WD40/YVTN_repeat-like_dom_sf"/>
</dbReference>
<reference evidence="6 7" key="1">
    <citation type="submission" date="2024-04" db="EMBL/GenBank/DDBJ databases">
        <title>Tritrichomonas musculus Genome.</title>
        <authorList>
            <person name="Alves-Ferreira E."/>
            <person name="Grigg M."/>
            <person name="Lorenzi H."/>
            <person name="Galac M."/>
        </authorList>
    </citation>
    <scope>NUCLEOTIDE SEQUENCE [LARGE SCALE GENOMIC DNA]</scope>
    <source>
        <strain evidence="6 7">EAF2021</strain>
    </source>
</reference>
<dbReference type="PROSITE" id="PS50082">
    <property type="entry name" value="WD_REPEATS_2"/>
    <property type="match status" value="3"/>
</dbReference>
<dbReference type="InterPro" id="IPR001680">
    <property type="entry name" value="WD40_rpt"/>
</dbReference>
<evidence type="ECO:0000256" key="1">
    <source>
        <dbReference type="ARBA" id="ARBA00004123"/>
    </source>
</evidence>
<dbReference type="SUPFAM" id="SSF50978">
    <property type="entry name" value="WD40 repeat-like"/>
    <property type="match status" value="1"/>
</dbReference>
<dbReference type="SUPFAM" id="SSF50998">
    <property type="entry name" value="Quinoprotein alcohol dehydrogenase-like"/>
    <property type="match status" value="1"/>
</dbReference>
<comment type="caution">
    <text evidence="6">The sequence shown here is derived from an EMBL/GenBank/DDBJ whole genome shotgun (WGS) entry which is preliminary data.</text>
</comment>
<sequence>MSWVLKQVLPVNQFRVYTINGTDLYVANEDFAIRHWNMDSRTCVTIFRGHKGKVTDLEYSDEWKALFSTAVDGYLMIWFNGNLIASYLNKERRSDCFGSPLYSCTFNPRKDQLIVGAVGEVLVFEITWDLIQMNQDKQEIRSIKPISRVKLHTDVISHAICAGDKLITTSMDRTVGYSRLDSISVNKVLPLKQRQAICNLVYDAPEEIVYIGSIDGRIHAVTRDGLVLQSDTFGAYDCGVVSLAIDHSIGLIWAVMECGDIRLLDLHNFTTDLTDYFDTLRERPIIGVENHHFFGVKYDTKTKSMFAFCNDHYVFEFKFDDSAARVTFYTPSPMHSLTLVNYQGTNGLVSSRMNRRETTIKLLPVLGDQWKEGQYIIGGDKTMQIYLQQSRFKYDQVATTPSAPHTTCVDFSIRFLAYGNDKGSIFCVKLSNMQSSQTAIPLKGSITSIHLTSTHIIATTSNGNWDMLPLDIFPDPLEEAFGRELAHNGAINDSVFDPMTGTLITAGSDGLLKLWKLTENLLSKQFHHHKQTSVFMTENEQTMSETNVVDMMKFGEVMKIEWATAANRWVTAHSDMQIRVWTTDPMNSTLLITIPCGGCHITSLAVDDPDVILAAIDDRTIRCFSMENGELLRTMTGHKDIICHVVTNIDVDFYVSSSWDGAVKIWSKVEAKYKALSSSIYSTRRTESSTNRRRRPKTAAVVTKPKKNTIVYQPLTIYEKRKQEIERKRRKDKAEYDAKMRSPLAKELRAMAKLMLENM</sequence>
<evidence type="ECO:0000313" key="7">
    <source>
        <dbReference type="Proteomes" id="UP001470230"/>
    </source>
</evidence>
<evidence type="ECO:0000313" key="6">
    <source>
        <dbReference type="EMBL" id="KAK8881806.1"/>
    </source>
</evidence>
<dbReference type="Gene3D" id="2.130.10.10">
    <property type="entry name" value="YVTN repeat-like/Quinoprotein amine dehydrogenase"/>
    <property type="match status" value="2"/>
</dbReference>
<dbReference type="InterPro" id="IPR036322">
    <property type="entry name" value="WD40_repeat_dom_sf"/>
</dbReference>
<dbReference type="Proteomes" id="UP001470230">
    <property type="component" value="Unassembled WGS sequence"/>
</dbReference>
<keyword evidence="7" id="KW-1185">Reference proteome</keyword>
<dbReference type="PROSITE" id="PS50294">
    <property type="entry name" value="WD_REPEATS_REGION"/>
    <property type="match status" value="3"/>
</dbReference>
<comment type="subcellular location">
    <subcellularLocation>
        <location evidence="1">Nucleus</location>
    </subcellularLocation>
</comment>
<evidence type="ECO:0000256" key="5">
    <source>
        <dbReference type="PROSITE-ProRule" id="PRU00221"/>
    </source>
</evidence>
<dbReference type="EMBL" id="JAPFFF010000009">
    <property type="protein sequence ID" value="KAK8881806.1"/>
    <property type="molecule type" value="Genomic_DNA"/>
</dbReference>
<name>A0ABR2JSR0_9EUKA</name>
<evidence type="ECO:0000256" key="3">
    <source>
        <dbReference type="ARBA" id="ARBA00022737"/>
    </source>
</evidence>
<keyword evidence="4" id="KW-0539">Nucleus</keyword>
<evidence type="ECO:0000256" key="2">
    <source>
        <dbReference type="ARBA" id="ARBA00022574"/>
    </source>
</evidence>